<gene>
    <name evidence="1" type="ORF">FHW23_000142</name>
</gene>
<name>A0AAW3T1A3_9MICO</name>
<organism evidence="1 2">
    <name type="scientific">Curtobacterium pusillum</name>
    <dbReference type="NCBI Taxonomy" id="69373"/>
    <lineage>
        <taxon>Bacteria</taxon>
        <taxon>Bacillati</taxon>
        <taxon>Actinomycetota</taxon>
        <taxon>Actinomycetes</taxon>
        <taxon>Micrococcales</taxon>
        <taxon>Microbacteriaceae</taxon>
        <taxon>Curtobacterium</taxon>
    </lineage>
</organism>
<evidence type="ECO:0000313" key="2">
    <source>
        <dbReference type="Proteomes" id="UP000590225"/>
    </source>
</evidence>
<evidence type="ECO:0008006" key="3">
    <source>
        <dbReference type="Google" id="ProtNLM"/>
    </source>
</evidence>
<dbReference type="InterPro" id="IPR011335">
    <property type="entry name" value="Restrct_endonuc-II-like"/>
</dbReference>
<protein>
    <recommendedName>
        <fullName evidence="3">DUF559 domain-containing protein</fullName>
    </recommendedName>
</protein>
<accession>A0AAW3T1A3</accession>
<dbReference type="EMBL" id="JACGXP010000001">
    <property type="protein sequence ID" value="MBA8988910.1"/>
    <property type="molecule type" value="Genomic_DNA"/>
</dbReference>
<dbReference type="SUPFAM" id="SSF52980">
    <property type="entry name" value="Restriction endonuclease-like"/>
    <property type="match status" value="1"/>
</dbReference>
<proteinExistence type="predicted"/>
<sequence>MVLGDYFVGPSALATTDALRAAIVPGSRSARKARSALDRVRCGVESPMETRFRLGVIDAGFPEPDVNVDVVDEAGVFLGRADLAWPQHRIALEYDGDHHRERRTFQHDQRRSNGFVVNGWIVIHATAADAGRPAVLVERLRQAFAQRRIEQVRRARRDARTSTLA</sequence>
<comment type="caution">
    <text evidence="1">The sequence shown here is derived from an EMBL/GenBank/DDBJ whole genome shotgun (WGS) entry which is preliminary data.</text>
</comment>
<reference evidence="1 2" key="1">
    <citation type="submission" date="2020-07" db="EMBL/GenBank/DDBJ databases">
        <title>Above-ground endophytic microbial communities from plants in different locations in the United States.</title>
        <authorList>
            <person name="Frank C."/>
        </authorList>
    </citation>
    <scope>NUCLEOTIDE SEQUENCE [LARGE SCALE GENOMIC DNA]</scope>
    <source>
        <strain evidence="1 2">WPL5_2</strain>
    </source>
</reference>
<evidence type="ECO:0000313" key="1">
    <source>
        <dbReference type="EMBL" id="MBA8988910.1"/>
    </source>
</evidence>
<dbReference type="Gene3D" id="3.40.960.10">
    <property type="entry name" value="VSR Endonuclease"/>
    <property type="match status" value="1"/>
</dbReference>
<dbReference type="AlphaFoldDB" id="A0AAW3T1A3"/>
<dbReference type="Proteomes" id="UP000590225">
    <property type="component" value="Unassembled WGS sequence"/>
</dbReference>